<organism evidence="1">
    <name type="scientific">Pithovirus LCPAC304</name>
    <dbReference type="NCBI Taxonomy" id="2506594"/>
    <lineage>
        <taxon>Viruses</taxon>
        <taxon>Pithoviruses</taxon>
    </lineage>
</organism>
<dbReference type="EMBL" id="MK500566">
    <property type="protein sequence ID" value="QBK91930.1"/>
    <property type="molecule type" value="Genomic_DNA"/>
</dbReference>
<evidence type="ECO:0000313" key="1">
    <source>
        <dbReference type="EMBL" id="QBK91930.1"/>
    </source>
</evidence>
<accession>A0A481Z9W0</accession>
<gene>
    <name evidence="1" type="ORF">LCPAC304_02710</name>
</gene>
<reference evidence="1" key="1">
    <citation type="journal article" date="2019" name="MBio">
        <title>Virus Genomes from Deep Sea Sediments Expand the Ocean Megavirome and Support Independent Origins of Viral Gigantism.</title>
        <authorList>
            <person name="Backstrom D."/>
            <person name="Yutin N."/>
            <person name="Jorgensen S.L."/>
            <person name="Dharamshi J."/>
            <person name="Homa F."/>
            <person name="Zaremba-Niedwiedzka K."/>
            <person name="Spang A."/>
            <person name="Wolf Y.I."/>
            <person name="Koonin E.V."/>
            <person name="Ettema T.J."/>
        </authorList>
    </citation>
    <scope>NUCLEOTIDE SEQUENCE</scope>
</reference>
<sequence length="61" mass="6735">MYNIREKAQRENHSEGGKGAGPFAALLSKTAFALSCSNNAFRLLRQYVILPLALFSFARST</sequence>
<protein>
    <submittedName>
        <fullName evidence="1">Uncharacterized protein</fullName>
    </submittedName>
</protein>
<proteinExistence type="predicted"/>
<name>A0A481Z9W0_9VIRU</name>